<feature type="region of interest" description="Disordered" evidence="1">
    <location>
        <begin position="1"/>
        <end position="34"/>
    </location>
</feature>
<dbReference type="EMBL" id="BAABKG010000001">
    <property type="protein sequence ID" value="GAA5142992.1"/>
    <property type="molecule type" value="Genomic_DNA"/>
</dbReference>
<keyword evidence="3" id="KW-1185">Reference proteome</keyword>
<dbReference type="Proteomes" id="UP001500221">
    <property type="component" value="Unassembled WGS sequence"/>
</dbReference>
<gene>
    <name evidence="2" type="ORF">GCM10023340_07420</name>
</gene>
<protein>
    <submittedName>
        <fullName evidence="2">Uncharacterized protein</fullName>
    </submittedName>
</protein>
<accession>A0ABP9PEH8</accession>
<evidence type="ECO:0000313" key="2">
    <source>
        <dbReference type="EMBL" id="GAA5142992.1"/>
    </source>
</evidence>
<comment type="caution">
    <text evidence="2">The sequence shown here is derived from an EMBL/GenBank/DDBJ whole genome shotgun (WGS) entry which is preliminary data.</text>
</comment>
<proteinExistence type="predicted"/>
<sequence>MPVRIASGAANTRRSDEGAEAQSNTGGRYVHHAAPVDLSGPFDKLRVRAVLTPWTLRDQALRVVLTPWVLRGLEARRQGSSHLDHRQTVRSAFASRLVASVSTSRRLQNAQRTRWRPGPRGSS</sequence>
<name>A0ABP9PEH8_9ACTN</name>
<organism evidence="2 3">
    <name type="scientific">Nocardioides marinquilinus</name>
    <dbReference type="NCBI Taxonomy" id="1210400"/>
    <lineage>
        <taxon>Bacteria</taxon>
        <taxon>Bacillati</taxon>
        <taxon>Actinomycetota</taxon>
        <taxon>Actinomycetes</taxon>
        <taxon>Propionibacteriales</taxon>
        <taxon>Nocardioidaceae</taxon>
        <taxon>Nocardioides</taxon>
    </lineage>
</organism>
<reference evidence="3" key="1">
    <citation type="journal article" date="2019" name="Int. J. Syst. Evol. Microbiol.">
        <title>The Global Catalogue of Microorganisms (GCM) 10K type strain sequencing project: providing services to taxonomists for standard genome sequencing and annotation.</title>
        <authorList>
            <consortium name="The Broad Institute Genomics Platform"/>
            <consortium name="The Broad Institute Genome Sequencing Center for Infectious Disease"/>
            <person name="Wu L."/>
            <person name="Ma J."/>
        </authorList>
    </citation>
    <scope>NUCLEOTIDE SEQUENCE [LARGE SCALE GENOMIC DNA]</scope>
    <source>
        <strain evidence="3">JCM 18459</strain>
    </source>
</reference>
<feature type="region of interest" description="Disordered" evidence="1">
    <location>
        <begin position="104"/>
        <end position="123"/>
    </location>
</feature>
<evidence type="ECO:0000313" key="3">
    <source>
        <dbReference type="Proteomes" id="UP001500221"/>
    </source>
</evidence>
<evidence type="ECO:0000256" key="1">
    <source>
        <dbReference type="SAM" id="MobiDB-lite"/>
    </source>
</evidence>